<keyword evidence="1" id="KW-0863">Zinc-finger</keyword>
<dbReference type="EMBL" id="DF848938">
    <property type="protein sequence ID" value="GAT55236.1"/>
    <property type="molecule type" value="Genomic_DNA"/>
</dbReference>
<feature type="compositionally biased region" description="Pro residues" evidence="2">
    <location>
        <begin position="781"/>
        <end position="794"/>
    </location>
</feature>
<dbReference type="PROSITE" id="PS50966">
    <property type="entry name" value="ZF_SWIM"/>
    <property type="match status" value="1"/>
</dbReference>
<dbReference type="PANTHER" id="PTHR33977">
    <property type="entry name" value="ZINC ION BINDING PROTEIN"/>
    <property type="match status" value="1"/>
</dbReference>
<evidence type="ECO:0000313" key="4">
    <source>
        <dbReference type="EMBL" id="GAT55236.1"/>
    </source>
</evidence>
<feature type="compositionally biased region" description="Basic and acidic residues" evidence="2">
    <location>
        <begin position="757"/>
        <end position="776"/>
    </location>
</feature>
<keyword evidence="5" id="KW-1185">Reference proteome</keyword>
<accession>A0ABQ0LVX6</accession>
<dbReference type="InterPro" id="IPR018289">
    <property type="entry name" value="MULE_transposase_dom"/>
</dbReference>
<dbReference type="Proteomes" id="UP000815677">
    <property type="component" value="Unassembled WGS sequence"/>
</dbReference>
<keyword evidence="1" id="KW-0479">Metal-binding</keyword>
<evidence type="ECO:0000313" key="5">
    <source>
        <dbReference type="Proteomes" id="UP000815677"/>
    </source>
</evidence>
<feature type="domain" description="SWIM-type" evidence="3">
    <location>
        <begin position="581"/>
        <end position="614"/>
    </location>
</feature>
<name>A0ABQ0LVX6_MYCCL</name>
<keyword evidence="1" id="KW-0862">Zinc</keyword>
<gene>
    <name evidence="4" type="ORF">MCHLO_12024</name>
</gene>
<reference evidence="4" key="1">
    <citation type="submission" date="2014-09" db="EMBL/GenBank/DDBJ databases">
        <title>Genome sequence of the luminous mushroom Mycena chlorophos for searching fungal bioluminescence genes.</title>
        <authorList>
            <person name="Tanaka Y."/>
            <person name="Kasuga D."/>
            <person name="Oba Y."/>
            <person name="Hase S."/>
            <person name="Sato K."/>
            <person name="Oba Y."/>
            <person name="Sakakibara Y."/>
        </authorList>
    </citation>
    <scope>NUCLEOTIDE SEQUENCE</scope>
</reference>
<protein>
    <recommendedName>
        <fullName evidence="3">SWIM-type domain-containing protein</fullName>
    </recommendedName>
</protein>
<dbReference type="PANTHER" id="PTHR33977:SF1">
    <property type="entry name" value="ZINC ION BINDING PROTEIN"/>
    <property type="match status" value="1"/>
</dbReference>
<dbReference type="Pfam" id="PF10551">
    <property type="entry name" value="MULE"/>
    <property type="match status" value="1"/>
</dbReference>
<dbReference type="InterPro" id="IPR007527">
    <property type="entry name" value="Znf_SWIM"/>
</dbReference>
<sequence>MAFSTGRFRIQTPFSFENASNTLFSAATAADGPAAATDGPAAGSAAASSAAYSFEFALEPSPPVPSPISSTLPSVPPPLDPAACHGFQWDQANGFDIEFESQVHFENWLSEQRRTRAVEFRRRNVEPCREPMHRRAWSTRTTYTCTRDGDYRIQQYERTKPERKVKAFKKEVSEGCRALITMKTYPNTTRLLVKYRDKHSHPLGAENVPYMTLSKQALGEIAGRLDKGESAKGLYKSLKQSAIAGASVDGLASLDRDQHVKRQDISRINARICAALYRLDPDDDKSVLAYVEKLRAEGNFVFIKTRRDALPGGTDLEADSFVLIIHMRYQQQCWYRYGHDQFVGIDATHNMTHYHNVGLYSLVVRDDWGHGVPAAYMLSSKADEATVRCFLLRVQAWSPEVVPRVWMSDKDKAQINAVLSVYATAWLLLCRWHVIRAWRQHFVIDVFPELWELVHKLAYAETKAEFDSLWTRILALGRMAYRLLAPEMGVGRTVFQESDTNMTNESMHHFYKDYIADRQRNKRMDLTEQLAGVHGHNLEQAGRVEVLQRAGDIPLACIAPPMGNSPFYVVLSQSSSNLTFYNVDVSVVPAKCTCSSYHWLLFCTHVAAVGIHFPHSGVDIRIYSPSARTRLHPHISVSGPPTSEVPSAPLELRPIEPISATAAAASHQLSKTLLSLAADVRANPRPLEELVPLQAAVTKFSRPVSELLPAKENLGNNHKDHWQETAKSMGASTKKKRKRNADSAEAGIAPRKTKQLRAKDIETYSERSGKRAKPDALRAPTPKPSPPPRLPSPPAHLIWSPSRSDTRALSPDAEEVPHVSPIPAFTAPSWDELPTDPTDNYNADPGPLPLEPGYGYLPAGPVYAEFGSPDQSGPIYLDRPFDAPAPTLAVGPPSHLYMYYDSIF</sequence>
<organism evidence="4 5">
    <name type="scientific">Mycena chlorophos</name>
    <name type="common">Agaric fungus</name>
    <name type="synonym">Agaricus chlorophos</name>
    <dbReference type="NCBI Taxonomy" id="658473"/>
    <lineage>
        <taxon>Eukaryota</taxon>
        <taxon>Fungi</taxon>
        <taxon>Dikarya</taxon>
        <taxon>Basidiomycota</taxon>
        <taxon>Agaricomycotina</taxon>
        <taxon>Agaricomycetes</taxon>
        <taxon>Agaricomycetidae</taxon>
        <taxon>Agaricales</taxon>
        <taxon>Marasmiineae</taxon>
        <taxon>Mycenaceae</taxon>
        <taxon>Mycena</taxon>
    </lineage>
</organism>
<evidence type="ECO:0000256" key="2">
    <source>
        <dbReference type="SAM" id="MobiDB-lite"/>
    </source>
</evidence>
<evidence type="ECO:0000256" key="1">
    <source>
        <dbReference type="PROSITE-ProRule" id="PRU00325"/>
    </source>
</evidence>
<proteinExistence type="predicted"/>
<evidence type="ECO:0000259" key="3">
    <source>
        <dbReference type="PROSITE" id="PS50966"/>
    </source>
</evidence>
<feature type="region of interest" description="Disordered" evidence="2">
    <location>
        <begin position="728"/>
        <end position="834"/>
    </location>
</feature>